<organism evidence="13 14">
    <name type="scientific">Mugilogobius chulae</name>
    <name type="common">yellowstripe goby</name>
    <dbReference type="NCBI Taxonomy" id="88201"/>
    <lineage>
        <taxon>Eukaryota</taxon>
        <taxon>Metazoa</taxon>
        <taxon>Chordata</taxon>
        <taxon>Craniata</taxon>
        <taxon>Vertebrata</taxon>
        <taxon>Euteleostomi</taxon>
        <taxon>Actinopterygii</taxon>
        <taxon>Neopterygii</taxon>
        <taxon>Teleostei</taxon>
        <taxon>Neoteleostei</taxon>
        <taxon>Acanthomorphata</taxon>
        <taxon>Gobiaria</taxon>
        <taxon>Gobiiformes</taxon>
        <taxon>Gobioidei</taxon>
        <taxon>Gobiidae</taxon>
        <taxon>Gobionellinae</taxon>
        <taxon>Mugilogobius</taxon>
    </lineage>
</organism>
<sequence>MKEEQKKEGGKKEREIKENEKTSALHVTSALASHWLSARVLKTHCATSQPRLRPIRNEKQKPVVKVFELRLWETLQWPRLQDTKHTGLLTSRKTLRYDGTQRPERTGLQRRAKPSCGRRARATAARHQLLHRQHPPRGLREEKTALLRARGGRVARGAEEEKEVISDKDTARKERSERAGAEGKDSGDEESGKGAGPAEKPMLWPAWVYCTRYSDRPSAGPRSRKQKKSAELKEAKDDKRPRTAFSAEQLQRLKNEFQTNRYLTEQRRQSLAHELNLNESQIKIWFQNKRAKIKKASGNTNSSLALHLMAQGLYNHSTNTAAAAKTGPTATEEPWTRAKRRDRR</sequence>
<evidence type="ECO:0000256" key="2">
    <source>
        <dbReference type="ARBA" id="ARBA00022473"/>
    </source>
</evidence>
<dbReference type="PROSITE" id="PS00033">
    <property type="entry name" value="ENGRAILED"/>
    <property type="match status" value="1"/>
</dbReference>
<dbReference type="InterPro" id="IPR020479">
    <property type="entry name" value="HD_metazoa"/>
</dbReference>
<dbReference type="PROSITE" id="PS00027">
    <property type="entry name" value="HOMEOBOX_1"/>
    <property type="match status" value="1"/>
</dbReference>
<feature type="compositionally biased region" description="Basic residues" evidence="11">
    <location>
        <begin position="108"/>
        <end position="121"/>
    </location>
</feature>
<evidence type="ECO:0000256" key="11">
    <source>
        <dbReference type="SAM" id="MobiDB-lite"/>
    </source>
</evidence>
<dbReference type="SMART" id="SM00389">
    <property type="entry name" value="HOX"/>
    <property type="match status" value="1"/>
</dbReference>
<keyword evidence="7 8" id="KW-0539">Nucleus</keyword>
<dbReference type="SUPFAM" id="SSF46689">
    <property type="entry name" value="Homeodomain-like"/>
    <property type="match status" value="1"/>
</dbReference>
<accession>A0AAW0QAZ5</accession>
<dbReference type="Pfam" id="PF10525">
    <property type="entry name" value="Engrail_1_C_sig"/>
    <property type="match status" value="1"/>
</dbReference>
<feature type="compositionally biased region" description="Basic residues" evidence="11">
    <location>
        <begin position="128"/>
        <end position="137"/>
    </location>
</feature>
<name>A0AAW0QAZ5_9GOBI</name>
<dbReference type="GO" id="GO:0000981">
    <property type="term" value="F:DNA-binding transcription factor activity, RNA polymerase II-specific"/>
    <property type="evidence" value="ECO:0007669"/>
    <property type="project" value="InterPro"/>
</dbReference>
<keyword evidence="5 8" id="KW-0371">Homeobox</keyword>
<evidence type="ECO:0000256" key="5">
    <source>
        <dbReference type="ARBA" id="ARBA00023155"/>
    </source>
</evidence>
<dbReference type="PANTHER" id="PTHR24341:SF4">
    <property type="entry name" value="HOMEOBOX PROTEIN ENGRAILED-1"/>
    <property type="match status" value="1"/>
</dbReference>
<dbReference type="CDD" id="cd00086">
    <property type="entry name" value="homeodomain"/>
    <property type="match status" value="1"/>
</dbReference>
<keyword evidence="2" id="KW-0217">Developmental protein</keyword>
<comment type="similarity">
    <text evidence="10">Belongs to the Engrailed homeobox family.</text>
</comment>
<dbReference type="GO" id="GO:0009653">
    <property type="term" value="P:anatomical structure morphogenesis"/>
    <property type="evidence" value="ECO:0007669"/>
    <property type="project" value="UniProtKB-ARBA"/>
</dbReference>
<evidence type="ECO:0000313" key="13">
    <source>
        <dbReference type="EMBL" id="KAK7945290.1"/>
    </source>
</evidence>
<feature type="region of interest" description="Disordered" evidence="11">
    <location>
        <begin position="1"/>
        <end position="23"/>
    </location>
</feature>
<comment type="caution">
    <text evidence="13">The sequence shown here is derived from an EMBL/GenBank/DDBJ whole genome shotgun (WGS) entry which is preliminary data.</text>
</comment>
<keyword evidence="4 8" id="KW-0238">DNA-binding</keyword>
<feature type="compositionally biased region" description="Basic and acidic residues" evidence="11">
    <location>
        <begin position="98"/>
        <end position="107"/>
    </location>
</feature>
<dbReference type="InterPro" id="IPR009057">
    <property type="entry name" value="Homeodomain-like_sf"/>
</dbReference>
<evidence type="ECO:0000256" key="10">
    <source>
        <dbReference type="RuleBase" id="RU510713"/>
    </source>
</evidence>
<dbReference type="Pfam" id="PF00046">
    <property type="entry name" value="Homeodomain"/>
    <property type="match status" value="1"/>
</dbReference>
<evidence type="ECO:0000259" key="12">
    <source>
        <dbReference type="PROSITE" id="PS50071"/>
    </source>
</evidence>
<dbReference type="PROSITE" id="PS50071">
    <property type="entry name" value="HOMEOBOX_2"/>
    <property type="match status" value="1"/>
</dbReference>
<dbReference type="InterPro" id="IPR019737">
    <property type="entry name" value="Homeobox-engrailed_CS"/>
</dbReference>
<dbReference type="PANTHER" id="PTHR24341">
    <property type="entry name" value="HOMEOBOX PROTEIN ENGRAILED"/>
    <property type="match status" value="1"/>
</dbReference>
<dbReference type="FunFam" id="1.10.10.60:FF:000189">
    <property type="entry name" value="Homeobox protein engrailed-like"/>
    <property type="match status" value="1"/>
</dbReference>
<dbReference type="GO" id="GO:0005634">
    <property type="term" value="C:nucleus"/>
    <property type="evidence" value="ECO:0007669"/>
    <property type="project" value="UniProtKB-SubCell"/>
</dbReference>
<feature type="compositionally biased region" description="Low complexity" evidence="11">
    <location>
        <begin position="320"/>
        <end position="331"/>
    </location>
</feature>
<dbReference type="Gene3D" id="1.10.10.60">
    <property type="entry name" value="Homeodomain-like"/>
    <property type="match status" value="1"/>
</dbReference>
<dbReference type="InterPro" id="IPR017970">
    <property type="entry name" value="Homeobox_CS"/>
</dbReference>
<evidence type="ECO:0000256" key="8">
    <source>
        <dbReference type="PROSITE-ProRule" id="PRU00108"/>
    </source>
</evidence>
<evidence type="ECO:0000313" key="14">
    <source>
        <dbReference type="Proteomes" id="UP001460270"/>
    </source>
</evidence>
<feature type="compositionally biased region" description="Basic and acidic residues" evidence="11">
    <location>
        <begin position="228"/>
        <end position="241"/>
    </location>
</feature>
<feature type="region of interest" description="Disordered" evidence="11">
    <location>
        <begin position="98"/>
        <end position="199"/>
    </location>
</feature>
<dbReference type="GO" id="GO:0000978">
    <property type="term" value="F:RNA polymerase II cis-regulatory region sequence-specific DNA binding"/>
    <property type="evidence" value="ECO:0007669"/>
    <property type="project" value="TreeGrafter"/>
</dbReference>
<keyword evidence="3" id="KW-0805">Transcription regulation</keyword>
<dbReference type="PRINTS" id="PR00026">
    <property type="entry name" value="ENGRAILED"/>
</dbReference>
<gene>
    <name evidence="13" type="ORF">WMY93_001018</name>
</gene>
<dbReference type="InterPro" id="IPR000747">
    <property type="entry name" value="HD_engrailed"/>
</dbReference>
<keyword evidence="6" id="KW-0804">Transcription</keyword>
<dbReference type="EMBL" id="JBBPFD010000001">
    <property type="protein sequence ID" value="KAK7945290.1"/>
    <property type="molecule type" value="Genomic_DNA"/>
</dbReference>
<dbReference type="InterPro" id="IPR001356">
    <property type="entry name" value="HD"/>
</dbReference>
<comment type="subcellular location">
    <subcellularLocation>
        <location evidence="1 8 9">Nucleus</location>
    </subcellularLocation>
</comment>
<dbReference type="Proteomes" id="UP001460270">
    <property type="component" value="Unassembled WGS sequence"/>
</dbReference>
<evidence type="ECO:0000256" key="4">
    <source>
        <dbReference type="ARBA" id="ARBA00023125"/>
    </source>
</evidence>
<evidence type="ECO:0000256" key="6">
    <source>
        <dbReference type="ARBA" id="ARBA00023163"/>
    </source>
</evidence>
<evidence type="ECO:0000256" key="3">
    <source>
        <dbReference type="ARBA" id="ARBA00023015"/>
    </source>
</evidence>
<evidence type="ECO:0000256" key="9">
    <source>
        <dbReference type="RuleBase" id="RU000682"/>
    </source>
</evidence>
<protein>
    <recommendedName>
        <fullName evidence="10">Homeobox protein engrailed-like</fullName>
    </recommendedName>
</protein>
<dbReference type="InterPro" id="IPR050720">
    <property type="entry name" value="Engrailed_Homeobox_TFs"/>
</dbReference>
<feature type="compositionally biased region" description="Basic and acidic residues" evidence="11">
    <location>
        <begin position="156"/>
        <end position="192"/>
    </location>
</feature>
<feature type="domain" description="Homeobox" evidence="12">
    <location>
        <begin position="236"/>
        <end position="296"/>
    </location>
</feature>
<feature type="region of interest" description="Disordered" evidence="11">
    <location>
        <begin position="320"/>
        <end position="344"/>
    </location>
</feature>
<evidence type="ECO:0000256" key="7">
    <source>
        <dbReference type="ARBA" id="ARBA00023242"/>
    </source>
</evidence>
<reference evidence="14" key="1">
    <citation type="submission" date="2024-04" db="EMBL/GenBank/DDBJ databases">
        <title>Salinicola lusitanus LLJ914,a marine bacterium isolated from the Okinawa Trough.</title>
        <authorList>
            <person name="Li J."/>
        </authorList>
    </citation>
    <scope>NUCLEOTIDE SEQUENCE [LARGE SCALE GENOMIC DNA]</scope>
</reference>
<keyword evidence="14" id="KW-1185">Reference proteome</keyword>
<dbReference type="InterPro" id="IPR019549">
    <property type="entry name" value="Homeobox-engrailed_C-terminal"/>
</dbReference>
<feature type="DNA-binding region" description="Homeobox" evidence="8">
    <location>
        <begin position="238"/>
        <end position="297"/>
    </location>
</feature>
<feature type="region of interest" description="Disordered" evidence="11">
    <location>
        <begin position="215"/>
        <end position="245"/>
    </location>
</feature>
<evidence type="ECO:0000256" key="1">
    <source>
        <dbReference type="ARBA" id="ARBA00004123"/>
    </source>
</evidence>
<dbReference type="PRINTS" id="PR00024">
    <property type="entry name" value="HOMEOBOX"/>
</dbReference>
<dbReference type="AlphaFoldDB" id="A0AAW0QAZ5"/>
<proteinExistence type="inferred from homology"/>
<dbReference type="GO" id="GO:0030182">
    <property type="term" value="P:neuron differentiation"/>
    <property type="evidence" value="ECO:0007669"/>
    <property type="project" value="TreeGrafter"/>
</dbReference>